<keyword evidence="2" id="KW-1185">Reference proteome</keyword>
<reference evidence="1" key="2">
    <citation type="submission" date="2018-08" db="UniProtKB">
        <authorList>
            <consortium name="EnsemblPlants"/>
        </authorList>
    </citation>
    <scope>IDENTIFICATION</scope>
    <source>
        <strain evidence="1">Yugu1</strain>
    </source>
</reference>
<dbReference type="AlphaFoldDB" id="K3ZZ16"/>
<evidence type="ECO:0000313" key="1">
    <source>
        <dbReference type="EnsemblPlants" id="KQL25148"/>
    </source>
</evidence>
<proteinExistence type="predicted"/>
<sequence>MGAERDSANGLQLKFSERGRGDQIRRGKLKYRRLASQFVQLKTLGNLEEKP</sequence>
<dbReference type="HOGENOM" id="CLU_3109980_0_0_1"/>
<dbReference type="InParanoid" id="K3ZZ16"/>
<protein>
    <submittedName>
        <fullName evidence="1">Uncharacterized protein</fullName>
    </submittedName>
</protein>
<dbReference type="EMBL" id="AGNK02001181">
    <property type="status" value="NOT_ANNOTATED_CDS"/>
    <property type="molecule type" value="Genomic_DNA"/>
</dbReference>
<dbReference type="EnsemblPlants" id="KQL25148">
    <property type="protein sequence ID" value="KQL25148"/>
    <property type="gene ID" value="SETIT_031848mg"/>
</dbReference>
<dbReference type="Gramene" id="KQL25148">
    <property type="protein sequence ID" value="KQL25148"/>
    <property type="gene ID" value="SETIT_031848mg"/>
</dbReference>
<reference evidence="2" key="1">
    <citation type="journal article" date="2012" name="Nat. Biotechnol.">
        <title>Reference genome sequence of the model plant Setaria.</title>
        <authorList>
            <person name="Bennetzen J.L."/>
            <person name="Schmutz J."/>
            <person name="Wang H."/>
            <person name="Percifield R."/>
            <person name="Hawkins J."/>
            <person name="Pontaroli A.C."/>
            <person name="Estep M."/>
            <person name="Feng L."/>
            <person name="Vaughn J.N."/>
            <person name="Grimwood J."/>
            <person name="Jenkins J."/>
            <person name="Barry K."/>
            <person name="Lindquist E."/>
            <person name="Hellsten U."/>
            <person name="Deshpande S."/>
            <person name="Wang X."/>
            <person name="Wu X."/>
            <person name="Mitros T."/>
            <person name="Triplett J."/>
            <person name="Yang X."/>
            <person name="Ye C.Y."/>
            <person name="Mauro-Herrera M."/>
            <person name="Wang L."/>
            <person name="Li P."/>
            <person name="Sharma M."/>
            <person name="Sharma R."/>
            <person name="Ronald P.C."/>
            <person name="Panaud O."/>
            <person name="Kellogg E.A."/>
            <person name="Brutnell T.P."/>
            <person name="Doust A.N."/>
            <person name="Tuskan G.A."/>
            <person name="Rokhsar D."/>
            <person name="Devos K.M."/>
        </authorList>
    </citation>
    <scope>NUCLEOTIDE SEQUENCE [LARGE SCALE GENOMIC DNA]</scope>
    <source>
        <strain evidence="2">cv. Yugu1</strain>
    </source>
</reference>
<organism evidence="1 2">
    <name type="scientific">Setaria italica</name>
    <name type="common">Foxtail millet</name>
    <name type="synonym">Panicum italicum</name>
    <dbReference type="NCBI Taxonomy" id="4555"/>
    <lineage>
        <taxon>Eukaryota</taxon>
        <taxon>Viridiplantae</taxon>
        <taxon>Streptophyta</taxon>
        <taxon>Embryophyta</taxon>
        <taxon>Tracheophyta</taxon>
        <taxon>Spermatophyta</taxon>
        <taxon>Magnoliopsida</taxon>
        <taxon>Liliopsida</taxon>
        <taxon>Poales</taxon>
        <taxon>Poaceae</taxon>
        <taxon>PACMAD clade</taxon>
        <taxon>Panicoideae</taxon>
        <taxon>Panicodae</taxon>
        <taxon>Paniceae</taxon>
        <taxon>Cenchrinae</taxon>
        <taxon>Setaria</taxon>
    </lineage>
</organism>
<accession>K3ZZ16</accession>
<dbReference type="Proteomes" id="UP000004995">
    <property type="component" value="Unassembled WGS sequence"/>
</dbReference>
<name>K3ZZ16_SETIT</name>
<evidence type="ECO:0000313" key="2">
    <source>
        <dbReference type="Proteomes" id="UP000004995"/>
    </source>
</evidence>